<evidence type="ECO:0000313" key="2">
    <source>
        <dbReference type="EMBL" id="CAE8644844.1"/>
    </source>
</evidence>
<evidence type="ECO:0000313" key="3">
    <source>
        <dbReference type="Proteomes" id="UP000626109"/>
    </source>
</evidence>
<feature type="region of interest" description="Disordered" evidence="1">
    <location>
        <begin position="94"/>
        <end position="116"/>
    </location>
</feature>
<protein>
    <submittedName>
        <fullName evidence="2">Uncharacterized protein</fullName>
    </submittedName>
</protein>
<feature type="non-terminal residue" evidence="2">
    <location>
        <position position="1"/>
    </location>
</feature>
<sequence length="116" mass="13235">VKHRLVFSEAQLARHDGLEICLRSCAGEHHCSRSSRAFEHLAGTRDPCGLRRSVVRCHCRRSSSQYENLFIAEHYQHLLGSNILELSPRASLRRRRRSIGSEGNGLRLPRHLGRGQ</sequence>
<dbReference type="EMBL" id="CAJNNW010002936">
    <property type="protein sequence ID" value="CAE8644844.1"/>
    <property type="molecule type" value="Genomic_DNA"/>
</dbReference>
<evidence type="ECO:0000256" key="1">
    <source>
        <dbReference type="SAM" id="MobiDB-lite"/>
    </source>
</evidence>
<gene>
    <name evidence="2" type="ORF">PGLA2088_LOCUS3410</name>
</gene>
<organism evidence="2 3">
    <name type="scientific">Polarella glacialis</name>
    <name type="common">Dinoflagellate</name>
    <dbReference type="NCBI Taxonomy" id="89957"/>
    <lineage>
        <taxon>Eukaryota</taxon>
        <taxon>Sar</taxon>
        <taxon>Alveolata</taxon>
        <taxon>Dinophyceae</taxon>
        <taxon>Suessiales</taxon>
        <taxon>Suessiaceae</taxon>
        <taxon>Polarella</taxon>
    </lineage>
</organism>
<proteinExistence type="predicted"/>
<dbReference type="AlphaFoldDB" id="A0A813I550"/>
<comment type="caution">
    <text evidence="2">The sequence shown here is derived from an EMBL/GenBank/DDBJ whole genome shotgun (WGS) entry which is preliminary data.</text>
</comment>
<accession>A0A813I550</accession>
<reference evidence="2" key="1">
    <citation type="submission" date="2021-02" db="EMBL/GenBank/DDBJ databases">
        <authorList>
            <person name="Dougan E. K."/>
            <person name="Rhodes N."/>
            <person name="Thang M."/>
            <person name="Chan C."/>
        </authorList>
    </citation>
    <scope>NUCLEOTIDE SEQUENCE</scope>
</reference>
<feature type="non-terminal residue" evidence="2">
    <location>
        <position position="116"/>
    </location>
</feature>
<dbReference type="Proteomes" id="UP000626109">
    <property type="component" value="Unassembled WGS sequence"/>
</dbReference>
<name>A0A813I550_POLGL</name>